<organism evidence="1 2">
    <name type="scientific">Paramuricea clavata</name>
    <name type="common">Red gorgonian</name>
    <name type="synonym">Violescent sea-whip</name>
    <dbReference type="NCBI Taxonomy" id="317549"/>
    <lineage>
        <taxon>Eukaryota</taxon>
        <taxon>Metazoa</taxon>
        <taxon>Cnidaria</taxon>
        <taxon>Anthozoa</taxon>
        <taxon>Octocorallia</taxon>
        <taxon>Malacalcyonacea</taxon>
        <taxon>Plexauridae</taxon>
        <taxon>Paramuricea</taxon>
    </lineage>
</organism>
<protein>
    <submittedName>
        <fullName evidence="1">Uncharacterized protein</fullName>
    </submittedName>
</protein>
<dbReference type="AlphaFoldDB" id="A0A6S7HF04"/>
<gene>
    <name evidence="1" type="ORF">PACLA_8A033017</name>
</gene>
<sequence>MPDYLASPSNSEDEDIEETVYIVSVDVLMKARQLVNPRKKNHVTLTLEKFNIKDQEWVTVKNPLDLVVETDNFSSGGFRNAFLRVSKDKDKWVIKTYNDKATDTITGTEESIVEDHTCKQIQMHCAAI</sequence>
<name>A0A6S7HF04_PARCT</name>
<dbReference type="EMBL" id="CACRXK020002431">
    <property type="protein sequence ID" value="CAB3994281.1"/>
    <property type="molecule type" value="Genomic_DNA"/>
</dbReference>
<dbReference type="Proteomes" id="UP001152795">
    <property type="component" value="Unassembled WGS sequence"/>
</dbReference>
<accession>A0A6S7HF04</accession>
<evidence type="ECO:0000313" key="1">
    <source>
        <dbReference type="EMBL" id="CAB3994281.1"/>
    </source>
</evidence>
<comment type="caution">
    <text evidence="1">The sequence shown here is derived from an EMBL/GenBank/DDBJ whole genome shotgun (WGS) entry which is preliminary data.</text>
</comment>
<evidence type="ECO:0000313" key="2">
    <source>
        <dbReference type="Proteomes" id="UP001152795"/>
    </source>
</evidence>
<reference evidence="1" key="1">
    <citation type="submission" date="2020-04" db="EMBL/GenBank/DDBJ databases">
        <authorList>
            <person name="Alioto T."/>
            <person name="Alioto T."/>
            <person name="Gomez Garrido J."/>
        </authorList>
    </citation>
    <scope>NUCLEOTIDE SEQUENCE</scope>
    <source>
        <strain evidence="1">A484AB</strain>
    </source>
</reference>
<keyword evidence="2" id="KW-1185">Reference proteome</keyword>
<proteinExistence type="predicted"/>